<keyword evidence="2" id="KW-0808">Transferase</keyword>
<name>A0A7J5D470_9ACTN</name>
<gene>
    <name evidence="2" type="ORF">F8144_43255</name>
</gene>
<evidence type="ECO:0000313" key="3">
    <source>
        <dbReference type="Proteomes" id="UP000442990"/>
    </source>
</evidence>
<evidence type="ECO:0000259" key="1">
    <source>
        <dbReference type="PROSITE" id="PS51186"/>
    </source>
</evidence>
<dbReference type="EMBL" id="WBKG01000071">
    <property type="protein sequence ID" value="KAB1976925.1"/>
    <property type="molecule type" value="Genomic_DNA"/>
</dbReference>
<reference evidence="2 3" key="1">
    <citation type="submission" date="2019-09" db="EMBL/GenBank/DDBJ databases">
        <title>Isolation and identification of active actinomycetes.</title>
        <authorList>
            <person name="Yu Z."/>
            <person name="Han C."/>
            <person name="Yu B."/>
        </authorList>
    </citation>
    <scope>NUCLEOTIDE SEQUENCE [LARGE SCALE GENOMIC DNA]</scope>
    <source>
        <strain evidence="2 3">NEAU-H2</strain>
    </source>
</reference>
<keyword evidence="3" id="KW-1185">Reference proteome</keyword>
<dbReference type="Gene3D" id="3.40.630.30">
    <property type="match status" value="1"/>
</dbReference>
<dbReference type="GO" id="GO:0016747">
    <property type="term" value="F:acyltransferase activity, transferring groups other than amino-acyl groups"/>
    <property type="evidence" value="ECO:0007669"/>
    <property type="project" value="InterPro"/>
</dbReference>
<sequence>MSDISVRLANDADRSVLERLWLLFRHDLSEFRGLLPNPDGTFRSERLQAAFDDTDWAPYMLMSGEHPVGLALVRGLAGHARVLNGFFVVRGARRSGIGMRAVQEVVAKHPGPWEVAFQDANVAAVRFWRRVAAEIAGDAWTEDRRPVPGRPDLPPDVWISFDVRA</sequence>
<dbReference type="SUPFAM" id="SSF55729">
    <property type="entry name" value="Acyl-CoA N-acyltransferases (Nat)"/>
    <property type="match status" value="1"/>
</dbReference>
<accession>A0A7J5D470</accession>
<dbReference type="InterPro" id="IPR016181">
    <property type="entry name" value="Acyl_CoA_acyltransferase"/>
</dbReference>
<evidence type="ECO:0000313" key="2">
    <source>
        <dbReference type="EMBL" id="KAB1976925.1"/>
    </source>
</evidence>
<dbReference type="InterPro" id="IPR000182">
    <property type="entry name" value="GNAT_dom"/>
</dbReference>
<protein>
    <submittedName>
        <fullName evidence="2">GNAT family N-acetyltransferase</fullName>
    </submittedName>
</protein>
<dbReference type="Proteomes" id="UP000442990">
    <property type="component" value="Unassembled WGS sequence"/>
</dbReference>
<feature type="domain" description="N-acetyltransferase" evidence="1">
    <location>
        <begin position="4"/>
        <end position="164"/>
    </location>
</feature>
<dbReference type="AlphaFoldDB" id="A0A7J5D470"/>
<dbReference type="PROSITE" id="PS51186">
    <property type="entry name" value="GNAT"/>
    <property type="match status" value="1"/>
</dbReference>
<dbReference type="RefSeq" id="WP_151474895.1">
    <property type="nucleotide sequence ID" value="NZ_WBKG01000071.1"/>
</dbReference>
<organism evidence="2 3">
    <name type="scientific">Streptomyces triticiradicis</name>
    <dbReference type="NCBI Taxonomy" id="2651189"/>
    <lineage>
        <taxon>Bacteria</taxon>
        <taxon>Bacillati</taxon>
        <taxon>Actinomycetota</taxon>
        <taxon>Actinomycetes</taxon>
        <taxon>Kitasatosporales</taxon>
        <taxon>Streptomycetaceae</taxon>
        <taxon>Streptomyces</taxon>
    </lineage>
</organism>
<comment type="caution">
    <text evidence="2">The sequence shown here is derived from an EMBL/GenBank/DDBJ whole genome shotgun (WGS) entry which is preliminary data.</text>
</comment>
<dbReference type="Pfam" id="PF00583">
    <property type="entry name" value="Acetyltransf_1"/>
    <property type="match status" value="1"/>
</dbReference>
<proteinExistence type="predicted"/>